<evidence type="ECO:0000313" key="1">
    <source>
        <dbReference type="EMBL" id="MFI7873320.1"/>
    </source>
</evidence>
<dbReference type="EMBL" id="JBITPR010000045">
    <property type="protein sequence ID" value="MFI7873320.1"/>
    <property type="molecule type" value="Genomic_DNA"/>
</dbReference>
<dbReference type="InterPro" id="IPR014347">
    <property type="entry name" value="Tautomerase/MIF_sf"/>
</dbReference>
<proteinExistence type="predicted"/>
<gene>
    <name evidence="1" type="ORF">AB4829_22260</name>
</gene>
<dbReference type="RefSeq" id="WP_212729361.1">
    <property type="nucleotide sequence ID" value="NZ_JBITPR010000045.1"/>
</dbReference>
<dbReference type="Gene3D" id="3.30.429.10">
    <property type="entry name" value="Macrophage Migration Inhibitory Factor"/>
    <property type="match status" value="1"/>
</dbReference>
<reference evidence="1 2" key="1">
    <citation type="submission" date="2024-07" db="EMBL/GenBank/DDBJ databases">
        <title>Whole genome sequencing of Prodigiosin pigment-producing Streptomyces salinarius isolated from rhizosphere soil of Arachis hypogaea.</title>
        <authorList>
            <person name="Vidhya A."/>
            <person name="Ramya S."/>
        </authorList>
    </citation>
    <scope>NUCLEOTIDE SEQUENCE [LARGE SCALE GENOMIC DNA]</scope>
    <source>
        <strain evidence="1 2">VRMG2420</strain>
    </source>
</reference>
<keyword evidence="2" id="KW-1185">Reference proteome</keyword>
<organism evidence="1 2">
    <name type="scientific">Streptomyces salinarius</name>
    <dbReference type="NCBI Taxonomy" id="2762598"/>
    <lineage>
        <taxon>Bacteria</taxon>
        <taxon>Bacillati</taxon>
        <taxon>Actinomycetota</taxon>
        <taxon>Actinomycetes</taxon>
        <taxon>Kitasatosporales</taxon>
        <taxon>Streptomycetaceae</taxon>
        <taxon>Streptomyces</taxon>
    </lineage>
</organism>
<dbReference type="SUPFAM" id="SSF55331">
    <property type="entry name" value="Tautomerase/MIF"/>
    <property type="match status" value="1"/>
</dbReference>
<dbReference type="Proteomes" id="UP001614264">
    <property type="component" value="Unassembled WGS sequence"/>
</dbReference>
<protein>
    <submittedName>
        <fullName evidence="1">Tautomerase family protein</fullName>
    </submittedName>
</protein>
<sequence>MPFVRIDAYGGADDDRLDALGRAVHDALVETLGIPSDDRFQVLTAHDPARGTLRYGGYLGVRRDEGIVFVAIALRAGRTTDRKQALYRRIAQLAEERAGTDPRNVFVTLTENTSADWSLGDGLAQYVGSGTC</sequence>
<accession>A0ABW8BEA2</accession>
<dbReference type="PANTHER" id="PTHR38460:SF1">
    <property type="entry name" value="TAUTOMERASE YOLI-RELATED"/>
    <property type="match status" value="1"/>
</dbReference>
<name>A0ABW8BEA2_9ACTN</name>
<dbReference type="PANTHER" id="PTHR38460">
    <property type="entry name" value="TAUTOMERASE YOLI-RELATED"/>
    <property type="match status" value="1"/>
</dbReference>
<evidence type="ECO:0000313" key="2">
    <source>
        <dbReference type="Proteomes" id="UP001614264"/>
    </source>
</evidence>
<dbReference type="Pfam" id="PF14552">
    <property type="entry name" value="Tautomerase_2"/>
    <property type="match status" value="1"/>
</dbReference>
<dbReference type="InterPro" id="IPR037479">
    <property type="entry name" value="Tauto_MSAD"/>
</dbReference>
<comment type="caution">
    <text evidence="1">The sequence shown here is derived from an EMBL/GenBank/DDBJ whole genome shotgun (WGS) entry which is preliminary data.</text>
</comment>